<dbReference type="EMBL" id="KZ667166">
    <property type="protein sequence ID" value="PPR92000.1"/>
    <property type="molecule type" value="Genomic_DNA"/>
</dbReference>
<organism evidence="2 3">
    <name type="scientific">Gossypium barbadense</name>
    <name type="common">Sea Island cotton</name>
    <name type="synonym">Hibiscus barbadensis</name>
    <dbReference type="NCBI Taxonomy" id="3634"/>
    <lineage>
        <taxon>Eukaryota</taxon>
        <taxon>Viridiplantae</taxon>
        <taxon>Streptophyta</taxon>
        <taxon>Embryophyta</taxon>
        <taxon>Tracheophyta</taxon>
        <taxon>Spermatophyta</taxon>
        <taxon>Magnoliopsida</taxon>
        <taxon>eudicotyledons</taxon>
        <taxon>Gunneridae</taxon>
        <taxon>Pentapetalae</taxon>
        <taxon>rosids</taxon>
        <taxon>malvids</taxon>
        <taxon>Malvales</taxon>
        <taxon>Malvaceae</taxon>
        <taxon>Malvoideae</taxon>
        <taxon>Gossypium</taxon>
    </lineage>
</organism>
<sequence>MRSINSSNHHDHSIERLSKAHTAKHTGVLRPCGNRAMIFPSTGYDKSLRSCDMAVAKPAKTTRAWTFIHGHRRSEQRQTRPGNTAVCTNKLKVHRPRTLLMMSLHVTPSQPLPSSRPAYVAASYTDISERLTRFEQQCFQCFDHSDAILHQICQHFHISSPPHLANHLVMKIVPNSITVIKSSKAHYYSGTRNSTGKGSPRLPCPARP</sequence>
<evidence type="ECO:0000313" key="2">
    <source>
        <dbReference type="EMBL" id="PPR92000.1"/>
    </source>
</evidence>
<name>A0A2P5WLN7_GOSBA</name>
<reference evidence="2 3" key="1">
    <citation type="submission" date="2015-01" db="EMBL/GenBank/DDBJ databases">
        <title>Genome of allotetraploid Gossypium barbadense reveals genomic plasticity and fiber elongation in cotton evolution.</title>
        <authorList>
            <person name="Chen X."/>
            <person name="Liu X."/>
            <person name="Zhao B."/>
            <person name="Zheng H."/>
            <person name="Hu Y."/>
            <person name="Lu G."/>
            <person name="Yang C."/>
            <person name="Chen J."/>
            <person name="Shan C."/>
            <person name="Zhang L."/>
            <person name="Zhou Y."/>
            <person name="Wang L."/>
            <person name="Guo W."/>
            <person name="Bai Y."/>
            <person name="Ruan J."/>
            <person name="Shangguan X."/>
            <person name="Mao Y."/>
            <person name="Jiang J."/>
            <person name="Zhu Y."/>
            <person name="Lei J."/>
            <person name="Kang H."/>
            <person name="Chen S."/>
            <person name="He X."/>
            <person name="Wang R."/>
            <person name="Wang Y."/>
            <person name="Chen J."/>
            <person name="Wang L."/>
            <person name="Yu S."/>
            <person name="Wang B."/>
            <person name="Wei J."/>
            <person name="Song S."/>
            <person name="Lu X."/>
            <person name="Gao Z."/>
            <person name="Gu W."/>
            <person name="Deng X."/>
            <person name="Ma D."/>
            <person name="Wang S."/>
            <person name="Liang W."/>
            <person name="Fang L."/>
            <person name="Cai C."/>
            <person name="Zhu X."/>
            <person name="Zhou B."/>
            <person name="Zhang Y."/>
            <person name="Chen Z."/>
            <person name="Xu S."/>
            <person name="Zhu R."/>
            <person name="Wang S."/>
            <person name="Zhang T."/>
            <person name="Zhao G."/>
        </authorList>
    </citation>
    <scope>NUCLEOTIDE SEQUENCE [LARGE SCALE GENOMIC DNA]</scope>
    <source>
        <strain evidence="3">cv. Xinhai21</strain>
        <tissue evidence="2">Leaf</tissue>
    </source>
</reference>
<evidence type="ECO:0000313" key="3">
    <source>
        <dbReference type="Proteomes" id="UP000239757"/>
    </source>
</evidence>
<accession>A0A2P5WLN7</accession>
<gene>
    <name evidence="2" type="ORF">GOBAR_AA28684</name>
</gene>
<protein>
    <submittedName>
        <fullName evidence="2">Uncharacterized protein</fullName>
    </submittedName>
</protein>
<proteinExistence type="predicted"/>
<feature type="compositionally biased region" description="Basic and acidic residues" evidence="1">
    <location>
        <begin position="8"/>
        <end position="18"/>
    </location>
</feature>
<evidence type="ECO:0000256" key="1">
    <source>
        <dbReference type="SAM" id="MobiDB-lite"/>
    </source>
</evidence>
<dbReference type="AlphaFoldDB" id="A0A2P5WLN7"/>
<dbReference type="Proteomes" id="UP000239757">
    <property type="component" value="Unassembled WGS sequence"/>
</dbReference>
<feature type="region of interest" description="Disordered" evidence="1">
    <location>
        <begin position="188"/>
        <end position="208"/>
    </location>
</feature>
<feature type="region of interest" description="Disordered" evidence="1">
    <location>
        <begin position="1"/>
        <end position="22"/>
    </location>
</feature>